<dbReference type="SMART" id="SM00382">
    <property type="entry name" value="AAA"/>
    <property type="match status" value="1"/>
</dbReference>
<dbReference type="PROSITE" id="PS50893">
    <property type="entry name" value="ABC_TRANSPORTER_2"/>
    <property type="match status" value="1"/>
</dbReference>
<dbReference type="Proteomes" id="UP001589709">
    <property type="component" value="Unassembled WGS sequence"/>
</dbReference>
<proteinExistence type="predicted"/>
<evidence type="ECO:0000313" key="5">
    <source>
        <dbReference type="EMBL" id="MFB9463178.1"/>
    </source>
</evidence>
<dbReference type="GO" id="GO:0005524">
    <property type="term" value="F:ATP binding"/>
    <property type="evidence" value="ECO:0007669"/>
    <property type="project" value="UniProtKB-KW"/>
</dbReference>
<evidence type="ECO:0000313" key="6">
    <source>
        <dbReference type="Proteomes" id="UP001589709"/>
    </source>
</evidence>
<organism evidence="5 6">
    <name type="scientific">Streptomyces cinereospinus</name>
    <dbReference type="NCBI Taxonomy" id="285561"/>
    <lineage>
        <taxon>Bacteria</taxon>
        <taxon>Bacillati</taxon>
        <taxon>Actinomycetota</taxon>
        <taxon>Actinomycetes</taxon>
        <taxon>Kitasatosporales</taxon>
        <taxon>Streptomycetaceae</taxon>
        <taxon>Streptomyces</taxon>
    </lineage>
</organism>
<dbReference type="PROSITE" id="PS00211">
    <property type="entry name" value="ABC_TRANSPORTER_1"/>
    <property type="match status" value="1"/>
</dbReference>
<dbReference type="Gene3D" id="3.40.50.300">
    <property type="entry name" value="P-loop containing nucleotide triphosphate hydrolases"/>
    <property type="match status" value="1"/>
</dbReference>
<dbReference type="Pfam" id="PF00005">
    <property type="entry name" value="ABC_tran"/>
    <property type="match status" value="1"/>
</dbReference>
<dbReference type="RefSeq" id="WP_381345139.1">
    <property type="nucleotide sequence ID" value="NZ_JBHMCY010000015.1"/>
</dbReference>
<dbReference type="SUPFAM" id="SSF52540">
    <property type="entry name" value="P-loop containing nucleoside triphosphate hydrolases"/>
    <property type="match status" value="1"/>
</dbReference>
<evidence type="ECO:0000256" key="3">
    <source>
        <dbReference type="ARBA" id="ARBA00022840"/>
    </source>
</evidence>
<dbReference type="EMBL" id="JBHMCY010000015">
    <property type="protein sequence ID" value="MFB9463178.1"/>
    <property type="molecule type" value="Genomic_DNA"/>
</dbReference>
<name>A0ABV5MYR6_9ACTN</name>
<keyword evidence="6" id="KW-1185">Reference proteome</keyword>
<evidence type="ECO:0000256" key="1">
    <source>
        <dbReference type="ARBA" id="ARBA00022448"/>
    </source>
</evidence>
<comment type="caution">
    <text evidence="5">The sequence shown here is derived from an EMBL/GenBank/DDBJ whole genome shotgun (WGS) entry which is preliminary data.</text>
</comment>
<dbReference type="CDD" id="cd03255">
    <property type="entry name" value="ABC_MJ0796_LolCDE_FtsE"/>
    <property type="match status" value="1"/>
</dbReference>
<dbReference type="InterPro" id="IPR003439">
    <property type="entry name" value="ABC_transporter-like_ATP-bd"/>
</dbReference>
<feature type="domain" description="ABC transporter" evidence="4">
    <location>
        <begin position="13"/>
        <end position="250"/>
    </location>
</feature>
<dbReference type="InterPro" id="IPR017871">
    <property type="entry name" value="ABC_transporter-like_CS"/>
</dbReference>
<dbReference type="InterPro" id="IPR017911">
    <property type="entry name" value="MacB-like_ATP-bd"/>
</dbReference>
<dbReference type="InterPro" id="IPR027417">
    <property type="entry name" value="P-loop_NTPase"/>
</dbReference>
<sequence length="265" mass="28610">MNGTQDPHAQPVVRLESVSRLYGGTKNRVTALDNVSISLERGTFTAVMGPSGSGKSTFLHCAAGLDRPTSGSVHLDGVDLASLREKSLTKFRRERIGFVFQAFNLLPALSVVDNVTLPLRLAGTRPKKAVVNEVLEQVGLSDKRRSRPGELSGGQQQRVAIARALVTQPAVIFGDEPTGALDTRTAAEVLTLLRQAVDVVGQTIVMVTHDPVAAAYADRVVFLADGRLIGTLERPTVEQVTEQMQKLGTWSNPFAIQKPEHGVRR</sequence>
<gene>
    <name evidence="5" type="ORF">ACFF45_10780</name>
</gene>
<dbReference type="InterPro" id="IPR015854">
    <property type="entry name" value="ABC_transpr_LolD-like"/>
</dbReference>
<dbReference type="PANTHER" id="PTHR24220:SF685">
    <property type="entry name" value="ABC TRANSPORTER RELATED"/>
    <property type="match status" value="1"/>
</dbReference>
<evidence type="ECO:0000259" key="4">
    <source>
        <dbReference type="PROSITE" id="PS50893"/>
    </source>
</evidence>
<dbReference type="InterPro" id="IPR003593">
    <property type="entry name" value="AAA+_ATPase"/>
</dbReference>
<keyword evidence="2" id="KW-0547">Nucleotide-binding</keyword>
<accession>A0ABV5MYR6</accession>
<keyword evidence="3 5" id="KW-0067">ATP-binding</keyword>
<keyword evidence="1" id="KW-0813">Transport</keyword>
<protein>
    <submittedName>
        <fullName evidence="5">ABC transporter ATP-binding protein</fullName>
    </submittedName>
</protein>
<dbReference type="PANTHER" id="PTHR24220">
    <property type="entry name" value="IMPORT ATP-BINDING PROTEIN"/>
    <property type="match status" value="1"/>
</dbReference>
<evidence type="ECO:0000256" key="2">
    <source>
        <dbReference type="ARBA" id="ARBA00022741"/>
    </source>
</evidence>
<reference evidence="5 6" key="1">
    <citation type="submission" date="2024-09" db="EMBL/GenBank/DDBJ databases">
        <authorList>
            <person name="Sun Q."/>
            <person name="Mori K."/>
        </authorList>
    </citation>
    <scope>NUCLEOTIDE SEQUENCE [LARGE SCALE GENOMIC DNA]</scope>
    <source>
        <strain evidence="5 6">JCM 6917</strain>
    </source>
</reference>